<evidence type="ECO:0000256" key="17">
    <source>
        <dbReference type="ARBA" id="ARBA00048623"/>
    </source>
</evidence>
<keyword evidence="9 19" id="KW-0808">Transferase</keyword>
<proteinExistence type="inferred from homology"/>
<comment type="catalytic activity">
    <reaction evidence="17 19">
        <text>alpha-ribazole + adenosylcob(III)inamide-GDP = adenosylcob(III)alamin + GMP + H(+)</text>
        <dbReference type="Rhea" id="RHEA:16049"/>
        <dbReference type="ChEBI" id="CHEBI:10329"/>
        <dbReference type="ChEBI" id="CHEBI:15378"/>
        <dbReference type="ChEBI" id="CHEBI:18408"/>
        <dbReference type="ChEBI" id="CHEBI:58115"/>
        <dbReference type="ChEBI" id="CHEBI:60487"/>
        <dbReference type="EC" id="2.7.8.26"/>
    </reaction>
</comment>
<evidence type="ECO:0000256" key="6">
    <source>
        <dbReference type="ARBA" id="ARBA00015850"/>
    </source>
</evidence>
<evidence type="ECO:0000256" key="10">
    <source>
        <dbReference type="ARBA" id="ARBA00022692"/>
    </source>
</evidence>
<dbReference type="GO" id="GO:0005886">
    <property type="term" value="C:plasma membrane"/>
    <property type="evidence" value="ECO:0007669"/>
    <property type="project" value="UniProtKB-SubCell"/>
</dbReference>
<keyword evidence="11 19" id="KW-0460">Magnesium</keyword>
<comment type="cofactor">
    <cofactor evidence="1 19">
        <name>Mg(2+)</name>
        <dbReference type="ChEBI" id="CHEBI:18420"/>
    </cofactor>
</comment>
<dbReference type="RefSeq" id="WP_166192784.1">
    <property type="nucleotide sequence ID" value="NZ_JAAOIV010000002.1"/>
</dbReference>
<evidence type="ECO:0000256" key="1">
    <source>
        <dbReference type="ARBA" id="ARBA00001946"/>
    </source>
</evidence>
<dbReference type="InterPro" id="IPR003805">
    <property type="entry name" value="CobS"/>
</dbReference>
<feature type="transmembrane region" description="Helical" evidence="19">
    <location>
        <begin position="56"/>
        <end position="74"/>
    </location>
</feature>
<evidence type="ECO:0000256" key="7">
    <source>
        <dbReference type="ARBA" id="ARBA00022475"/>
    </source>
</evidence>
<sequence length="252" mass="25056">MRDGLRLAVGTLTIVPTGQVAPITRDTAARAMVLAPVAALPVAIAAALMAAAGDFLGLPALLTAVLIVAANGLLTRGMHLDGLADTVDGFGAGWDRARALEVMRKGDVGPMGAVALVVFVVAQTVAIAACLDRPWGPLVIAAVIVTSRAACAIVCRAGVTPARSDGLGSPMAGAVPTAAALVVALTVTVVLACTVTPFWQGALAAAAGLGAAYLVERKATRVLGGVTGDVIGAAISVTETVILIVLAAKGWR</sequence>
<reference evidence="20" key="1">
    <citation type="submission" date="2020-03" db="EMBL/GenBank/DDBJ databases">
        <title>Draft sequencing of Calidifontibacter sp. DB0510.</title>
        <authorList>
            <person name="Kim D.-U."/>
        </authorList>
    </citation>
    <scope>NUCLEOTIDE SEQUENCE</scope>
    <source>
        <strain evidence="20">DB0510</strain>
    </source>
</reference>
<dbReference type="PANTHER" id="PTHR34148:SF1">
    <property type="entry name" value="ADENOSYLCOBINAMIDE-GDP RIBAZOLETRANSFERASE"/>
    <property type="match status" value="1"/>
</dbReference>
<evidence type="ECO:0000256" key="2">
    <source>
        <dbReference type="ARBA" id="ARBA00004651"/>
    </source>
</evidence>
<evidence type="ECO:0000256" key="4">
    <source>
        <dbReference type="ARBA" id="ARBA00010561"/>
    </source>
</evidence>
<dbReference type="GO" id="GO:0009236">
    <property type="term" value="P:cobalamin biosynthetic process"/>
    <property type="evidence" value="ECO:0007669"/>
    <property type="project" value="UniProtKB-UniRule"/>
</dbReference>
<keyword evidence="8 19" id="KW-0169">Cobalamin biosynthesis</keyword>
<dbReference type="HAMAP" id="MF_00719">
    <property type="entry name" value="CobS"/>
    <property type="match status" value="1"/>
</dbReference>
<evidence type="ECO:0000256" key="18">
    <source>
        <dbReference type="ARBA" id="ARBA00049504"/>
    </source>
</evidence>
<feature type="transmembrane region" description="Helical" evidence="19">
    <location>
        <begin position="222"/>
        <end position="248"/>
    </location>
</feature>
<feature type="transmembrane region" description="Helical" evidence="19">
    <location>
        <begin position="171"/>
        <end position="192"/>
    </location>
</feature>
<dbReference type="AlphaFoldDB" id="A0A967AYC3"/>
<feature type="transmembrane region" description="Helical" evidence="19">
    <location>
        <begin position="31"/>
        <end position="50"/>
    </location>
</feature>
<comment type="function">
    <text evidence="14 19">Joins adenosylcobinamide-GDP and alpha-ribazole to generate adenosylcobalamin (Ado-cobalamin). Also synthesizes adenosylcobalamin 5'-phosphate from adenosylcobinamide-GDP and alpha-ribazole 5'-phosphate.</text>
</comment>
<evidence type="ECO:0000256" key="8">
    <source>
        <dbReference type="ARBA" id="ARBA00022573"/>
    </source>
</evidence>
<keyword evidence="13 19" id="KW-0472">Membrane</keyword>
<name>A0A967AYC3_9MICO</name>
<evidence type="ECO:0000256" key="16">
    <source>
        <dbReference type="ARBA" id="ARBA00032853"/>
    </source>
</evidence>
<dbReference type="EMBL" id="JAAOIV010000002">
    <property type="protein sequence ID" value="NHN54684.1"/>
    <property type="molecule type" value="Genomic_DNA"/>
</dbReference>
<keyword evidence="21" id="KW-1185">Reference proteome</keyword>
<evidence type="ECO:0000313" key="20">
    <source>
        <dbReference type="EMBL" id="NHN54684.1"/>
    </source>
</evidence>
<dbReference type="GO" id="GO:0051073">
    <property type="term" value="F:adenosylcobinamide-GDP ribazoletransferase activity"/>
    <property type="evidence" value="ECO:0007669"/>
    <property type="project" value="UniProtKB-UniRule"/>
</dbReference>
<keyword evidence="12 19" id="KW-1133">Transmembrane helix</keyword>
<evidence type="ECO:0000256" key="13">
    <source>
        <dbReference type="ARBA" id="ARBA00023136"/>
    </source>
</evidence>
<comment type="pathway">
    <text evidence="3 19">Cofactor biosynthesis; adenosylcobalamin biosynthesis; adenosylcobalamin from cob(II)yrinate a,c-diamide: step 7/7.</text>
</comment>
<comment type="caution">
    <text evidence="20">The sequence shown here is derived from an EMBL/GenBank/DDBJ whole genome shotgun (WGS) entry which is preliminary data.</text>
</comment>
<feature type="transmembrane region" description="Helical" evidence="19">
    <location>
        <begin position="108"/>
        <end position="129"/>
    </location>
</feature>
<dbReference type="PANTHER" id="PTHR34148">
    <property type="entry name" value="ADENOSYLCOBINAMIDE-GDP RIBAZOLETRANSFERASE"/>
    <property type="match status" value="1"/>
</dbReference>
<evidence type="ECO:0000313" key="21">
    <source>
        <dbReference type="Proteomes" id="UP000744769"/>
    </source>
</evidence>
<feature type="transmembrane region" description="Helical" evidence="19">
    <location>
        <begin position="135"/>
        <end position="159"/>
    </location>
</feature>
<dbReference type="Proteomes" id="UP000744769">
    <property type="component" value="Unassembled WGS sequence"/>
</dbReference>
<evidence type="ECO:0000256" key="5">
    <source>
        <dbReference type="ARBA" id="ARBA00013200"/>
    </source>
</evidence>
<comment type="similarity">
    <text evidence="4 19">Belongs to the CobS family.</text>
</comment>
<gene>
    <name evidence="19" type="primary">cobS</name>
    <name evidence="20" type="ORF">G9U51_02670</name>
</gene>
<evidence type="ECO:0000256" key="9">
    <source>
        <dbReference type="ARBA" id="ARBA00022679"/>
    </source>
</evidence>
<dbReference type="GO" id="GO:0008818">
    <property type="term" value="F:cobalamin 5'-phosphate synthase activity"/>
    <property type="evidence" value="ECO:0007669"/>
    <property type="project" value="UniProtKB-UniRule"/>
</dbReference>
<evidence type="ECO:0000256" key="19">
    <source>
        <dbReference type="HAMAP-Rule" id="MF_00719"/>
    </source>
</evidence>
<evidence type="ECO:0000256" key="3">
    <source>
        <dbReference type="ARBA" id="ARBA00004663"/>
    </source>
</evidence>
<protein>
    <recommendedName>
        <fullName evidence="6 19">Adenosylcobinamide-GDP ribazoletransferase</fullName>
        <ecNumber evidence="5 19">2.7.8.26</ecNumber>
    </recommendedName>
    <alternativeName>
        <fullName evidence="16 19">Cobalamin synthase</fullName>
    </alternativeName>
    <alternativeName>
        <fullName evidence="15 19">Cobalamin-5'-phosphate synthase</fullName>
    </alternativeName>
</protein>
<evidence type="ECO:0000256" key="15">
    <source>
        <dbReference type="ARBA" id="ARBA00032605"/>
    </source>
</evidence>
<comment type="subcellular location">
    <subcellularLocation>
        <location evidence="2 19">Cell membrane</location>
        <topology evidence="2 19">Multi-pass membrane protein</topology>
    </subcellularLocation>
</comment>
<evidence type="ECO:0000256" key="14">
    <source>
        <dbReference type="ARBA" id="ARBA00025228"/>
    </source>
</evidence>
<evidence type="ECO:0000256" key="12">
    <source>
        <dbReference type="ARBA" id="ARBA00022989"/>
    </source>
</evidence>
<keyword evidence="7 19" id="KW-1003">Cell membrane</keyword>
<dbReference type="EC" id="2.7.8.26" evidence="5 19"/>
<evidence type="ECO:0000256" key="11">
    <source>
        <dbReference type="ARBA" id="ARBA00022842"/>
    </source>
</evidence>
<organism evidence="20 21">
    <name type="scientific">Metallococcus carri</name>
    <dbReference type="NCBI Taxonomy" id="1656884"/>
    <lineage>
        <taxon>Bacteria</taxon>
        <taxon>Bacillati</taxon>
        <taxon>Actinomycetota</taxon>
        <taxon>Actinomycetes</taxon>
        <taxon>Micrococcales</taxon>
        <taxon>Dermacoccaceae</taxon>
        <taxon>Metallococcus</taxon>
    </lineage>
</organism>
<accession>A0A967AYC3</accession>
<keyword evidence="10 19" id="KW-0812">Transmembrane</keyword>
<dbReference type="Pfam" id="PF02654">
    <property type="entry name" value="CobS"/>
    <property type="match status" value="1"/>
</dbReference>
<comment type="catalytic activity">
    <reaction evidence="18 19">
        <text>alpha-ribazole 5'-phosphate + adenosylcob(III)inamide-GDP = adenosylcob(III)alamin 5'-phosphate + GMP + H(+)</text>
        <dbReference type="Rhea" id="RHEA:23560"/>
        <dbReference type="ChEBI" id="CHEBI:15378"/>
        <dbReference type="ChEBI" id="CHEBI:57918"/>
        <dbReference type="ChEBI" id="CHEBI:58115"/>
        <dbReference type="ChEBI" id="CHEBI:60487"/>
        <dbReference type="ChEBI" id="CHEBI:60493"/>
        <dbReference type="EC" id="2.7.8.26"/>
    </reaction>
</comment>
<feature type="transmembrane region" description="Helical" evidence="19">
    <location>
        <begin position="198"/>
        <end position="215"/>
    </location>
</feature>